<dbReference type="AlphaFoldDB" id="A0A1R3G1G9"/>
<feature type="compositionally biased region" description="Pro residues" evidence="1">
    <location>
        <begin position="400"/>
        <end position="410"/>
    </location>
</feature>
<comment type="caution">
    <text evidence="2">The sequence shown here is derived from an EMBL/GenBank/DDBJ whole genome shotgun (WGS) entry which is preliminary data.</text>
</comment>
<name>A0A1R3G1G9_COCAP</name>
<feature type="compositionally biased region" description="Low complexity" evidence="1">
    <location>
        <begin position="354"/>
        <end position="365"/>
    </location>
</feature>
<dbReference type="EMBL" id="AWWV01015659">
    <property type="protein sequence ID" value="OMO51915.1"/>
    <property type="molecule type" value="Genomic_DNA"/>
</dbReference>
<evidence type="ECO:0000313" key="2">
    <source>
        <dbReference type="EMBL" id="OMO51915.1"/>
    </source>
</evidence>
<feature type="compositionally biased region" description="Basic and acidic residues" evidence="1">
    <location>
        <begin position="468"/>
        <end position="485"/>
    </location>
</feature>
<evidence type="ECO:0000256" key="1">
    <source>
        <dbReference type="SAM" id="MobiDB-lite"/>
    </source>
</evidence>
<organism evidence="2 3">
    <name type="scientific">Corchorus capsularis</name>
    <name type="common">Jute</name>
    <dbReference type="NCBI Taxonomy" id="210143"/>
    <lineage>
        <taxon>Eukaryota</taxon>
        <taxon>Viridiplantae</taxon>
        <taxon>Streptophyta</taxon>
        <taxon>Embryophyta</taxon>
        <taxon>Tracheophyta</taxon>
        <taxon>Spermatophyta</taxon>
        <taxon>Magnoliopsida</taxon>
        <taxon>eudicotyledons</taxon>
        <taxon>Gunneridae</taxon>
        <taxon>Pentapetalae</taxon>
        <taxon>rosids</taxon>
        <taxon>malvids</taxon>
        <taxon>Malvales</taxon>
        <taxon>Malvaceae</taxon>
        <taxon>Grewioideae</taxon>
        <taxon>Apeibeae</taxon>
        <taxon>Corchorus</taxon>
    </lineage>
</organism>
<sequence>MNHNFHRPEPTWTKSSESDSDDNANQAETQAIVNAYRPRAWRGPILQAYEAEITDSRILWGHCILAYMFDIWVFPVSYLQSLVRREWRSTGAIQVIGHQGAFFTVDWWRTNSVLRHILPDRVPVWLQLLDLPLEYQVPSIAQRMASLAGEVIEVDWMNIIRRNIRFMRMRKIERRIGLPIFYDTQEVHFTNNIMAFHRRVKRHTTRMTFSRMNDGDQKDSDDFDRSQQFRHHKFSPLPFEVPYAPTRSTILAEEHCEWRDLVTGRNLLPMDFGLLNPDIAEMAPDLNVPVALLPTDRTGTLQDIITVHARPVPPTLDEWLLCREQLDANNPTLLKSTAPDDINGSFSFSQVLQTTGVTQQPQPTTAFSPQPEPLHHIDQTLTPHLLLNTEPLPTSSQPLPITPPPPPPPHLETSVPTRSTQPLSTETTPSIIQPNQVDTSDNTKSPPKEANLPCLGTKRKRSSSQDGSSRDAQSKSEESASKKLLTEQFISLDVKDDASTSQIEEHDLALGLRQAVPQ</sequence>
<keyword evidence="3" id="KW-1185">Reference proteome</keyword>
<dbReference type="STRING" id="210143.A0A1R3G1G9"/>
<accession>A0A1R3G1G9</accession>
<feature type="region of interest" description="Disordered" evidence="1">
    <location>
        <begin position="388"/>
        <end position="487"/>
    </location>
</feature>
<proteinExistence type="predicted"/>
<feature type="region of interest" description="Disordered" evidence="1">
    <location>
        <begin position="354"/>
        <end position="376"/>
    </location>
</feature>
<dbReference type="Proteomes" id="UP000188268">
    <property type="component" value="Unassembled WGS sequence"/>
</dbReference>
<gene>
    <name evidence="2" type="ORF">CCACVL1_29507</name>
</gene>
<evidence type="ECO:0000313" key="3">
    <source>
        <dbReference type="Proteomes" id="UP000188268"/>
    </source>
</evidence>
<protein>
    <submittedName>
        <fullName evidence="2">Uncharacterized protein</fullName>
    </submittedName>
</protein>
<feature type="compositionally biased region" description="Polar residues" evidence="1">
    <location>
        <begin position="417"/>
        <end position="445"/>
    </location>
</feature>
<reference evidence="2 3" key="1">
    <citation type="submission" date="2013-09" db="EMBL/GenBank/DDBJ databases">
        <title>Corchorus capsularis genome sequencing.</title>
        <authorList>
            <person name="Alam M."/>
            <person name="Haque M.S."/>
            <person name="Islam M.S."/>
            <person name="Emdad E.M."/>
            <person name="Islam M.M."/>
            <person name="Ahmed B."/>
            <person name="Halim A."/>
            <person name="Hossen Q.M.M."/>
            <person name="Hossain M.Z."/>
            <person name="Ahmed R."/>
            <person name="Khan M.M."/>
            <person name="Islam R."/>
            <person name="Rashid M.M."/>
            <person name="Khan S.A."/>
            <person name="Rahman M.S."/>
            <person name="Alam M."/>
        </authorList>
    </citation>
    <scope>NUCLEOTIDE SEQUENCE [LARGE SCALE GENOMIC DNA]</scope>
    <source>
        <strain evidence="3">cv. CVL-1</strain>
        <tissue evidence="2">Whole seedling</tissue>
    </source>
</reference>
<feature type="region of interest" description="Disordered" evidence="1">
    <location>
        <begin position="1"/>
        <end position="25"/>
    </location>
</feature>
<dbReference type="Gramene" id="OMO51915">
    <property type="protein sequence ID" value="OMO51915"/>
    <property type="gene ID" value="CCACVL1_29507"/>
</dbReference>